<reference evidence="8" key="1">
    <citation type="submission" date="2021-12" db="EMBL/GenBank/DDBJ databases">
        <authorList>
            <person name="King R."/>
        </authorList>
    </citation>
    <scope>NUCLEOTIDE SEQUENCE</scope>
</reference>
<evidence type="ECO:0000313" key="9">
    <source>
        <dbReference type="Proteomes" id="UP001152759"/>
    </source>
</evidence>
<keyword evidence="6" id="KW-0812">Transmembrane</keyword>
<dbReference type="CDD" id="cd12503">
    <property type="entry name" value="RRM1_hnRNPH_GRSF1_like"/>
    <property type="match status" value="1"/>
</dbReference>
<gene>
    <name evidence="8" type="ORF">BEMITA_LOCUS3482</name>
</gene>
<dbReference type="GO" id="GO:0003723">
    <property type="term" value="F:RNA binding"/>
    <property type="evidence" value="ECO:0007669"/>
    <property type="project" value="UniProtKB-UniRule"/>
</dbReference>
<dbReference type="GO" id="GO:0006397">
    <property type="term" value="P:mRNA processing"/>
    <property type="evidence" value="ECO:0007669"/>
    <property type="project" value="UniProtKB-KW"/>
</dbReference>
<keyword evidence="6" id="KW-0472">Membrane</keyword>
<keyword evidence="3" id="KW-0677">Repeat</keyword>
<organism evidence="8 9">
    <name type="scientific">Bemisia tabaci</name>
    <name type="common">Sweetpotato whitefly</name>
    <name type="synonym">Aleurodes tabaci</name>
    <dbReference type="NCBI Taxonomy" id="7038"/>
    <lineage>
        <taxon>Eukaryota</taxon>
        <taxon>Metazoa</taxon>
        <taxon>Ecdysozoa</taxon>
        <taxon>Arthropoda</taxon>
        <taxon>Hexapoda</taxon>
        <taxon>Insecta</taxon>
        <taxon>Pterygota</taxon>
        <taxon>Neoptera</taxon>
        <taxon>Paraneoptera</taxon>
        <taxon>Hemiptera</taxon>
        <taxon>Sternorrhyncha</taxon>
        <taxon>Aleyrodoidea</taxon>
        <taxon>Aleyrodidae</taxon>
        <taxon>Aleyrodinae</taxon>
        <taxon>Bemisia</taxon>
    </lineage>
</organism>
<evidence type="ECO:0000256" key="3">
    <source>
        <dbReference type="ARBA" id="ARBA00022737"/>
    </source>
</evidence>
<proteinExistence type="predicted"/>
<keyword evidence="2" id="KW-0507">mRNA processing</keyword>
<dbReference type="InterPro" id="IPR000504">
    <property type="entry name" value="RRM_dom"/>
</dbReference>
<accession>A0A9P0CDV2</accession>
<dbReference type="SUPFAM" id="SSF54928">
    <property type="entry name" value="RNA-binding domain, RBD"/>
    <property type="match status" value="3"/>
</dbReference>
<sequence>MTSISAHCCTPIGYFPLFLSSTSLVFIRLATKRRHLRHFEKFFDCTGVAFSFSFGHRHFIVLRLVFSKFVKLIVKMYGGGQKTNLFSRRENEEVPDNEPNDEDTYIVKMRGLPWSATTDDILKFLEGCNIKNGRAGVYVTMSPEGRPSGEAYVELETEEDLENACKKDKEHMGPRYIEVFRSKYSEMQWVCERSGFTLDSAMMDGVVRLRGLPFNCTDKQIRQFFEGLEIVQNGITFATDYSGRSTGEAYVQFVDKENAEKALQKHKERMGHRYIEIFRSTLTEVRSLGNQNKMRSGFGGYNNRPSPYDINDRFGGPNRFGRGGGRNFKGGYGGFDDGPWERPGWNGPGAGRGMGGPMGMKGGFGMGGGGGGWNRGPAGFSVHMRGLPFRATEQDIADFFRPVVPVDIQLLRDKSGRASGEADVEFGSLDEAMAAMKKDKSHMQHRYIELFADFPMGGGNGGFGNNMGGGGRGGIKNFANDY</sequence>
<evidence type="ECO:0000256" key="6">
    <source>
        <dbReference type="SAM" id="Phobius"/>
    </source>
</evidence>
<protein>
    <recommendedName>
        <fullName evidence="7">RRM domain-containing protein</fullName>
    </recommendedName>
</protein>
<evidence type="ECO:0000256" key="5">
    <source>
        <dbReference type="PROSITE-ProRule" id="PRU00176"/>
    </source>
</evidence>
<keyword evidence="4 5" id="KW-0694">RNA-binding</keyword>
<dbReference type="InterPro" id="IPR012677">
    <property type="entry name" value="Nucleotide-bd_a/b_plait_sf"/>
</dbReference>
<keyword evidence="9" id="KW-1185">Reference proteome</keyword>
<evidence type="ECO:0000256" key="4">
    <source>
        <dbReference type="ARBA" id="ARBA00022884"/>
    </source>
</evidence>
<name>A0A9P0CDV2_BEMTA</name>
<dbReference type="PANTHER" id="PTHR13976">
    <property type="entry name" value="HETEROGENEOUS NUCLEAR RIBONUCLEOPROTEIN-RELATED"/>
    <property type="match status" value="1"/>
</dbReference>
<dbReference type="InterPro" id="IPR050666">
    <property type="entry name" value="ESRP"/>
</dbReference>
<dbReference type="EMBL" id="OU963863">
    <property type="protein sequence ID" value="CAH0765226.1"/>
    <property type="molecule type" value="Genomic_DNA"/>
</dbReference>
<dbReference type="FunFam" id="3.30.70.330:FF:000131">
    <property type="entry name" value="Heterogeneous nuclear ribonucleoprotein h3 isoform"/>
    <property type="match status" value="1"/>
</dbReference>
<feature type="domain" description="RRM" evidence="7">
    <location>
        <begin position="380"/>
        <end position="457"/>
    </location>
</feature>
<evidence type="ECO:0000313" key="8">
    <source>
        <dbReference type="EMBL" id="CAH0765226.1"/>
    </source>
</evidence>
<dbReference type="Gene3D" id="3.30.70.330">
    <property type="match status" value="3"/>
</dbReference>
<dbReference type="Proteomes" id="UP001152759">
    <property type="component" value="Chromosome 2"/>
</dbReference>
<keyword evidence="1" id="KW-0597">Phosphoprotein</keyword>
<feature type="domain" description="RRM" evidence="7">
    <location>
        <begin position="205"/>
        <end position="282"/>
    </location>
</feature>
<evidence type="ECO:0000256" key="1">
    <source>
        <dbReference type="ARBA" id="ARBA00022553"/>
    </source>
</evidence>
<dbReference type="Pfam" id="PF00076">
    <property type="entry name" value="RRM_1"/>
    <property type="match status" value="2"/>
</dbReference>
<evidence type="ECO:0000259" key="7">
    <source>
        <dbReference type="PROSITE" id="PS50102"/>
    </source>
</evidence>
<dbReference type="AlphaFoldDB" id="A0A9P0CDV2"/>
<dbReference type="SMART" id="SM00360">
    <property type="entry name" value="RRM"/>
    <property type="match status" value="3"/>
</dbReference>
<evidence type="ECO:0000256" key="2">
    <source>
        <dbReference type="ARBA" id="ARBA00022664"/>
    </source>
</evidence>
<feature type="transmembrane region" description="Helical" evidence="6">
    <location>
        <begin position="12"/>
        <end position="30"/>
    </location>
</feature>
<dbReference type="InterPro" id="IPR035979">
    <property type="entry name" value="RBD_domain_sf"/>
</dbReference>
<keyword evidence="6" id="KW-1133">Transmembrane helix</keyword>
<dbReference type="PROSITE" id="PS50102">
    <property type="entry name" value="RRM"/>
    <property type="match status" value="2"/>
</dbReference>